<reference evidence="1" key="1">
    <citation type="submission" date="2024-01" db="EMBL/GenBank/DDBJ databases">
        <title>Bank of Algae and Cyanobacteria of the Azores (BACA) strain genomes.</title>
        <authorList>
            <person name="Luz R."/>
            <person name="Cordeiro R."/>
            <person name="Fonseca A."/>
            <person name="Goncalves V."/>
        </authorList>
    </citation>
    <scope>NUCLEOTIDE SEQUENCE</scope>
    <source>
        <strain evidence="1">BACA0141</strain>
    </source>
</reference>
<accession>A0AAW9Q272</accession>
<name>A0AAW9Q272_9CYAN</name>
<dbReference type="AlphaFoldDB" id="A0AAW9Q272"/>
<proteinExistence type="predicted"/>
<dbReference type="EMBL" id="JAZBJZ010000028">
    <property type="protein sequence ID" value="MEE3716923.1"/>
    <property type="molecule type" value="Genomic_DNA"/>
</dbReference>
<gene>
    <name evidence="1" type="ORF">V2H45_09220</name>
</gene>
<organism evidence="1 2">
    <name type="scientific">Tumidithrix elongata BACA0141</name>
    <dbReference type="NCBI Taxonomy" id="2716417"/>
    <lineage>
        <taxon>Bacteria</taxon>
        <taxon>Bacillati</taxon>
        <taxon>Cyanobacteriota</taxon>
        <taxon>Cyanophyceae</taxon>
        <taxon>Pseudanabaenales</taxon>
        <taxon>Pseudanabaenaceae</taxon>
        <taxon>Tumidithrix</taxon>
        <taxon>Tumidithrix elongata</taxon>
    </lineage>
</organism>
<keyword evidence="2" id="KW-1185">Reference proteome</keyword>
<evidence type="ECO:0000313" key="1">
    <source>
        <dbReference type="EMBL" id="MEE3716923.1"/>
    </source>
</evidence>
<protein>
    <submittedName>
        <fullName evidence="1">Phage tail protein</fullName>
    </submittedName>
</protein>
<dbReference type="RefSeq" id="WP_330483351.1">
    <property type="nucleotide sequence ID" value="NZ_JAZBJZ010000028.1"/>
</dbReference>
<dbReference type="Proteomes" id="UP001333818">
    <property type="component" value="Unassembled WGS sequence"/>
</dbReference>
<comment type="caution">
    <text evidence="1">The sequence shown here is derived from an EMBL/GenBank/DDBJ whole genome shotgun (WGS) entry which is preliminary data.</text>
</comment>
<evidence type="ECO:0000313" key="2">
    <source>
        <dbReference type="Proteomes" id="UP001333818"/>
    </source>
</evidence>
<sequence>MKNTFAGVTEGITDQKIIENILAGYFESRNLDVNWLQPLRDTTDANRSRNFGGWSQVFEYCRSPNFRESFQFNEYVIVHIVTDVSDEYYGVPHQDENGEIPPEQLIEKVIEKFKSAIGEDFYGQCEDKIIFAIAVHSTECWLLPLYYADNKKSKIKSCLSTLNQALQSKEGFTIDPNNKNPHYYQNISSKYCKQKTLLSSYKQNPSLKIFIEEIEKRNIVIEEDI</sequence>